<evidence type="ECO:0000313" key="2">
    <source>
        <dbReference type="EMBL" id="EKX91261.1"/>
    </source>
</evidence>
<evidence type="ECO:0000256" key="1">
    <source>
        <dbReference type="SAM" id="Phobius"/>
    </source>
</evidence>
<dbReference type="EMBL" id="AMEM01000013">
    <property type="protein sequence ID" value="EKX91261.1"/>
    <property type="molecule type" value="Genomic_DNA"/>
</dbReference>
<dbReference type="PATRIC" id="fig|1035195.3.peg.769"/>
<dbReference type="eggNOG" id="ENOG502ZF7P">
    <property type="taxonomic scope" value="Bacteria"/>
</dbReference>
<dbReference type="Proteomes" id="UP000010445">
    <property type="component" value="Unassembled WGS sequence"/>
</dbReference>
<name>L1MK00_9CORY</name>
<keyword evidence="1" id="KW-1133">Transmembrane helix</keyword>
<accession>L1MK00</accession>
<dbReference type="AlphaFoldDB" id="L1MK00"/>
<reference evidence="2 3" key="1">
    <citation type="submission" date="2012-05" db="EMBL/GenBank/DDBJ databases">
        <authorList>
            <person name="Weinstock G."/>
            <person name="Sodergren E."/>
            <person name="Lobos E.A."/>
            <person name="Fulton L."/>
            <person name="Fulton R."/>
            <person name="Courtney L."/>
            <person name="Fronick C."/>
            <person name="O'Laughlin M."/>
            <person name="Godfrey J."/>
            <person name="Wilson R.M."/>
            <person name="Miner T."/>
            <person name="Farmer C."/>
            <person name="Delehaunty K."/>
            <person name="Cordes M."/>
            <person name="Minx P."/>
            <person name="Tomlinson C."/>
            <person name="Chen J."/>
            <person name="Wollam A."/>
            <person name="Pepin K.H."/>
            <person name="Bhonagiri V."/>
            <person name="Zhang X."/>
            <person name="Suruliraj S."/>
            <person name="Warren W."/>
            <person name="Mitreva M."/>
            <person name="Mardis E.R."/>
            <person name="Wilson R.K."/>
        </authorList>
    </citation>
    <scope>NUCLEOTIDE SEQUENCE [LARGE SCALE GENOMIC DNA]</scope>
    <source>
        <strain evidence="2 3">F0235</strain>
    </source>
</reference>
<comment type="caution">
    <text evidence="2">The sequence shown here is derived from an EMBL/GenBank/DDBJ whole genome shotgun (WGS) entry which is preliminary data.</text>
</comment>
<dbReference type="HOGENOM" id="CLU_164604_0_0_11"/>
<sequence length="100" mass="11512">MFRNFGRLFVARNIEDIQQDIERTRRQLAGTLDRLAYRTRPQTVVEDAKKSALQRLQEPQVKQILTGVAAVVAVGVLIGLARSRRRSKDLKELQRLLSNR</sequence>
<evidence type="ECO:0008006" key="4">
    <source>
        <dbReference type="Google" id="ProtNLM"/>
    </source>
</evidence>
<organism evidence="2 3">
    <name type="scientific">Corynebacterium durum F0235</name>
    <dbReference type="NCBI Taxonomy" id="1035195"/>
    <lineage>
        <taxon>Bacteria</taxon>
        <taxon>Bacillati</taxon>
        <taxon>Actinomycetota</taxon>
        <taxon>Actinomycetes</taxon>
        <taxon>Mycobacteriales</taxon>
        <taxon>Corynebacteriaceae</taxon>
        <taxon>Corynebacterium</taxon>
    </lineage>
</organism>
<proteinExistence type="predicted"/>
<keyword evidence="3" id="KW-1185">Reference proteome</keyword>
<dbReference type="InterPro" id="IPR022062">
    <property type="entry name" value="DUF3618"/>
</dbReference>
<keyword evidence="1" id="KW-0472">Membrane</keyword>
<gene>
    <name evidence="2" type="ORF">HMPREF9997_00864</name>
</gene>
<evidence type="ECO:0000313" key="3">
    <source>
        <dbReference type="Proteomes" id="UP000010445"/>
    </source>
</evidence>
<dbReference type="STRING" id="1035195.HMPREF9997_00864"/>
<dbReference type="Pfam" id="PF12277">
    <property type="entry name" value="DUF3618"/>
    <property type="match status" value="1"/>
</dbReference>
<keyword evidence="1" id="KW-0812">Transmembrane</keyword>
<feature type="transmembrane region" description="Helical" evidence="1">
    <location>
        <begin position="64"/>
        <end position="81"/>
    </location>
</feature>
<protein>
    <recommendedName>
        <fullName evidence="4">DUF3618 domain-containing protein</fullName>
    </recommendedName>
</protein>